<dbReference type="EMBL" id="JAGINP010000022">
    <property type="protein sequence ID" value="MBP2295468.1"/>
    <property type="molecule type" value="Genomic_DNA"/>
</dbReference>
<evidence type="ECO:0000256" key="2">
    <source>
        <dbReference type="SAM" id="Phobius"/>
    </source>
</evidence>
<dbReference type="InterPro" id="IPR012902">
    <property type="entry name" value="N_methyl_site"/>
</dbReference>
<comment type="caution">
    <text evidence="3">The sequence shown here is derived from an EMBL/GenBank/DDBJ whole genome shotgun (WGS) entry which is preliminary data.</text>
</comment>
<feature type="transmembrane region" description="Helical" evidence="2">
    <location>
        <begin position="28"/>
        <end position="49"/>
    </location>
</feature>
<evidence type="ECO:0000256" key="1">
    <source>
        <dbReference type="SAM" id="MobiDB-lite"/>
    </source>
</evidence>
<dbReference type="RefSeq" id="WP_209769983.1">
    <property type="nucleotide sequence ID" value="NZ_JAGINP010000022.1"/>
</dbReference>
<name>A0ABS4SSE0_9PROT</name>
<dbReference type="Pfam" id="PF07963">
    <property type="entry name" value="N_methyl"/>
    <property type="match status" value="1"/>
</dbReference>
<proteinExistence type="predicted"/>
<keyword evidence="4" id="KW-1185">Reference proteome</keyword>
<evidence type="ECO:0000313" key="4">
    <source>
        <dbReference type="Proteomes" id="UP000781958"/>
    </source>
</evidence>
<gene>
    <name evidence="3" type="ORF">J2851_005278</name>
</gene>
<evidence type="ECO:0000313" key="3">
    <source>
        <dbReference type="EMBL" id="MBP2295468.1"/>
    </source>
</evidence>
<sequence>MPHRPQPRPQHPGQSGQSGQSGITIVEVMVGFVLVGILMAGMNAVWVAVARRVDDAVLRQQAVIRLNSEMERLSIAYITGGDAGVKSRTVSDYATAAPMAPGYEAGSYIGTSPDGVSRRIYRTGQPGIEFADRNQTGGVDFDEPIADDKENAQKVYGRIFYFDNDTASTTSDDRNLVWIDKGRRVVGQLSWELLPVNDSAGTRPCYPAGTATPCNLLTVFLDYPFRFSADNPRGAMGPVETITLQTIVGQRP</sequence>
<feature type="region of interest" description="Disordered" evidence="1">
    <location>
        <begin position="1"/>
        <end position="20"/>
    </location>
</feature>
<keyword evidence="2" id="KW-0812">Transmembrane</keyword>
<accession>A0ABS4SSE0</accession>
<keyword evidence="2" id="KW-1133">Transmembrane helix</keyword>
<dbReference type="Proteomes" id="UP000781958">
    <property type="component" value="Unassembled WGS sequence"/>
</dbReference>
<keyword evidence="2" id="KW-0472">Membrane</keyword>
<protein>
    <submittedName>
        <fullName evidence="3">Type II secretory pathway pseudopilin PulG</fullName>
    </submittedName>
</protein>
<feature type="compositionally biased region" description="Low complexity" evidence="1">
    <location>
        <begin position="11"/>
        <end position="20"/>
    </location>
</feature>
<reference evidence="3 4" key="1">
    <citation type="submission" date="2021-03" db="EMBL/GenBank/DDBJ databases">
        <title>Genomic Encyclopedia of Type Strains, Phase III (KMG-III): the genomes of soil and plant-associated and newly described type strains.</title>
        <authorList>
            <person name="Whitman W."/>
        </authorList>
    </citation>
    <scope>NUCLEOTIDE SEQUENCE [LARGE SCALE GENOMIC DNA]</scope>
    <source>
        <strain evidence="3 4">IMMIB AFH-6</strain>
    </source>
</reference>
<organism evidence="3 4">
    <name type="scientific">Azospirillum rugosum</name>
    <dbReference type="NCBI Taxonomy" id="416170"/>
    <lineage>
        <taxon>Bacteria</taxon>
        <taxon>Pseudomonadati</taxon>
        <taxon>Pseudomonadota</taxon>
        <taxon>Alphaproteobacteria</taxon>
        <taxon>Rhodospirillales</taxon>
        <taxon>Azospirillaceae</taxon>
        <taxon>Azospirillum</taxon>
    </lineage>
</organism>